<name>A0A1Y0EK62_9BURK</name>
<reference evidence="2 3" key="1">
    <citation type="submission" date="2017-05" db="EMBL/GenBank/DDBJ databases">
        <authorList>
            <person name="Song R."/>
            <person name="Chenine A.L."/>
            <person name="Ruprecht R.M."/>
        </authorList>
    </citation>
    <scope>NUCLEOTIDE SEQUENCE [LARGE SCALE GENOMIC DNA]</scope>
    <source>
        <strain evidence="2 3">DSM 26136</strain>
    </source>
</reference>
<organism evidence="2 3">
    <name type="scientific">Comamonas serinivorans</name>
    <dbReference type="NCBI Taxonomy" id="1082851"/>
    <lineage>
        <taxon>Bacteria</taxon>
        <taxon>Pseudomonadati</taxon>
        <taxon>Pseudomonadota</taxon>
        <taxon>Betaproteobacteria</taxon>
        <taxon>Burkholderiales</taxon>
        <taxon>Comamonadaceae</taxon>
        <taxon>Comamonas</taxon>
    </lineage>
</organism>
<dbReference type="KEGG" id="cser:CCO03_04510"/>
<feature type="region of interest" description="Disordered" evidence="1">
    <location>
        <begin position="1"/>
        <end position="20"/>
    </location>
</feature>
<dbReference type="Proteomes" id="UP000196138">
    <property type="component" value="Chromosome"/>
</dbReference>
<evidence type="ECO:0000313" key="3">
    <source>
        <dbReference type="Proteomes" id="UP000196138"/>
    </source>
</evidence>
<dbReference type="EMBL" id="CP021455">
    <property type="protein sequence ID" value="ARU04034.1"/>
    <property type="molecule type" value="Genomic_DNA"/>
</dbReference>
<dbReference type="AlphaFoldDB" id="A0A1Y0EK62"/>
<sequence>MSDQPAPQPKPRAPRKPTRNERYVVARGNVAYLKVVGKAPEWQLLTATASDSQPGFPACADQARLMAAALKIGDVIQTQPTLEHDAQRHQQVNICSIVDHLNNDAHFQQEIADLFMRFFELYDHEPSHLPGDAADAGSVYQVLACDGQDTQADYVDGHWLRHTGAAQPA</sequence>
<dbReference type="RefSeq" id="WP_087277788.1">
    <property type="nucleotide sequence ID" value="NZ_CP021455.1"/>
</dbReference>
<evidence type="ECO:0000256" key="1">
    <source>
        <dbReference type="SAM" id="MobiDB-lite"/>
    </source>
</evidence>
<proteinExistence type="predicted"/>
<protein>
    <submittedName>
        <fullName evidence="2">Uncharacterized protein</fullName>
    </submittedName>
</protein>
<feature type="compositionally biased region" description="Pro residues" evidence="1">
    <location>
        <begin position="1"/>
        <end position="11"/>
    </location>
</feature>
<accession>A0A1Y0EK62</accession>
<gene>
    <name evidence="2" type="ORF">CCO03_04510</name>
</gene>
<evidence type="ECO:0000313" key="2">
    <source>
        <dbReference type="EMBL" id="ARU04034.1"/>
    </source>
</evidence>
<keyword evidence="3" id="KW-1185">Reference proteome</keyword>
<dbReference type="OrthoDB" id="7846879at2"/>